<keyword evidence="2" id="KW-0238">DNA-binding</keyword>
<dbReference type="InterPro" id="IPR000595">
    <property type="entry name" value="cNMP-bd_dom"/>
</dbReference>
<dbReference type="SUPFAM" id="SSF51206">
    <property type="entry name" value="cAMP-binding domain-like"/>
    <property type="match status" value="1"/>
</dbReference>
<organism evidence="7 8">
    <name type="scientific">Vitreoscilla filiformis</name>
    <dbReference type="NCBI Taxonomy" id="63"/>
    <lineage>
        <taxon>Bacteria</taxon>
        <taxon>Pseudomonadati</taxon>
        <taxon>Pseudomonadota</taxon>
        <taxon>Betaproteobacteria</taxon>
        <taxon>Neisseriales</taxon>
        <taxon>Neisseriaceae</taxon>
        <taxon>Vitreoscilla</taxon>
    </lineage>
</organism>
<dbReference type="KEGG" id="vff:VITFI_CDS0853"/>
<keyword evidence="3" id="KW-0804">Transcription</keyword>
<evidence type="ECO:0000259" key="6">
    <source>
        <dbReference type="Pfam" id="PF13545"/>
    </source>
</evidence>
<dbReference type="SUPFAM" id="SSF46785">
    <property type="entry name" value="Winged helix' DNA-binding domain"/>
    <property type="match status" value="1"/>
</dbReference>
<evidence type="ECO:0000256" key="3">
    <source>
        <dbReference type="ARBA" id="ARBA00023163"/>
    </source>
</evidence>
<keyword evidence="1" id="KW-0805">Transcription regulation</keyword>
<dbReference type="OrthoDB" id="5297329at2"/>
<evidence type="ECO:0000259" key="5">
    <source>
        <dbReference type="Pfam" id="PF00027"/>
    </source>
</evidence>
<gene>
    <name evidence="7" type="ORF">VITFI_CDS0853</name>
</gene>
<dbReference type="AlphaFoldDB" id="A0A221KC76"/>
<dbReference type="InterPro" id="IPR018490">
    <property type="entry name" value="cNMP-bd_dom_sf"/>
</dbReference>
<reference evidence="7 8" key="1">
    <citation type="submission" date="2017-07" db="EMBL/GenBank/DDBJ databases">
        <title>Complete Genome Sequence of the cosmetic ferment Vitreoscilla filiformis (ATCC15551).</title>
        <authorList>
            <person name="Contreras S."/>
            <person name="Sagory-Zalkind P."/>
            <person name="Blanquart H."/>
            <person name="Iltis A."/>
            <person name="Morand S.C."/>
        </authorList>
    </citation>
    <scope>NUCLEOTIDE SEQUENCE [LARGE SCALE GENOMIC DNA]</scope>
    <source>
        <strain evidence="7 8">ATCC 15551</strain>
    </source>
</reference>
<name>A0A221KC76_VITFI</name>
<evidence type="ECO:0000313" key="8">
    <source>
        <dbReference type="Proteomes" id="UP000199729"/>
    </source>
</evidence>
<dbReference type="Gene3D" id="2.60.120.10">
    <property type="entry name" value="Jelly Rolls"/>
    <property type="match status" value="1"/>
</dbReference>
<dbReference type="EMBL" id="CP022423">
    <property type="protein sequence ID" value="ASM76631.1"/>
    <property type="molecule type" value="Genomic_DNA"/>
</dbReference>
<dbReference type="Pfam" id="PF00027">
    <property type="entry name" value="cNMP_binding"/>
    <property type="match status" value="1"/>
</dbReference>
<accession>A0A221KC76</accession>
<dbReference type="Proteomes" id="UP000199729">
    <property type="component" value="Chromosome"/>
</dbReference>
<evidence type="ECO:0000256" key="1">
    <source>
        <dbReference type="ARBA" id="ARBA00023015"/>
    </source>
</evidence>
<protein>
    <submittedName>
        <fullName evidence="7">Transcriptional regulator LdrP-like</fullName>
    </submittedName>
</protein>
<evidence type="ECO:0000313" key="7">
    <source>
        <dbReference type="EMBL" id="ASM76631.1"/>
    </source>
</evidence>
<proteinExistence type="predicted"/>
<dbReference type="InterPro" id="IPR036390">
    <property type="entry name" value="WH_DNA-bd_sf"/>
</dbReference>
<feature type="region of interest" description="Disordered" evidence="4">
    <location>
        <begin position="180"/>
        <end position="218"/>
    </location>
</feature>
<keyword evidence="8" id="KW-1185">Reference proteome</keyword>
<dbReference type="InterPro" id="IPR014710">
    <property type="entry name" value="RmlC-like_jellyroll"/>
</dbReference>
<dbReference type="GO" id="GO:0003677">
    <property type="term" value="F:DNA binding"/>
    <property type="evidence" value="ECO:0007669"/>
    <property type="project" value="UniProtKB-KW"/>
</dbReference>
<evidence type="ECO:0000256" key="4">
    <source>
        <dbReference type="SAM" id="MobiDB-lite"/>
    </source>
</evidence>
<dbReference type="InterPro" id="IPR012318">
    <property type="entry name" value="HTH_CRP"/>
</dbReference>
<dbReference type="CDD" id="cd00038">
    <property type="entry name" value="CAP_ED"/>
    <property type="match status" value="1"/>
</dbReference>
<dbReference type="RefSeq" id="WP_089415935.1">
    <property type="nucleotide sequence ID" value="NZ_CP022423.1"/>
</dbReference>
<dbReference type="GO" id="GO:0006355">
    <property type="term" value="P:regulation of DNA-templated transcription"/>
    <property type="evidence" value="ECO:0007669"/>
    <property type="project" value="InterPro"/>
</dbReference>
<evidence type="ECO:0000256" key="2">
    <source>
        <dbReference type="ARBA" id="ARBA00023125"/>
    </source>
</evidence>
<sequence>MLLDSPVSSSLGQTSLLSGDVLFEAGSMGSIWQLENGALRLDRVTREGSRFIQIVLPGDLLGLELLAAYPYAYTARAIVPSLARRRSLSSDADRRLVLIEGLTQQQRRGEDLVMLRSGPAQDRLKHLLLLLAPAHGPWNSEGQPCALPTIKDMAAIIDTAPETVSRIFANLKRTHLLDARQRQSASFSPSRLREAEWPAGMTRSDGGQRVLSGPSSST</sequence>
<feature type="domain" description="HTH crp-type" evidence="6">
    <location>
        <begin position="123"/>
        <end position="182"/>
    </location>
</feature>
<dbReference type="Pfam" id="PF13545">
    <property type="entry name" value="HTH_Crp_2"/>
    <property type="match status" value="1"/>
</dbReference>
<feature type="domain" description="Cyclic nucleotide-binding" evidence="5">
    <location>
        <begin position="15"/>
        <end position="82"/>
    </location>
</feature>